<name>A0A482XCC6_LAOST</name>
<accession>A0A482XCC6</accession>
<dbReference type="FunCoup" id="A0A482XCC6">
    <property type="interactions" value="237"/>
</dbReference>
<evidence type="ECO:0000256" key="9">
    <source>
        <dbReference type="SAM" id="Coils"/>
    </source>
</evidence>
<dbReference type="GO" id="GO:0006325">
    <property type="term" value="P:chromatin organization"/>
    <property type="evidence" value="ECO:0007669"/>
    <property type="project" value="UniProtKB-KW"/>
</dbReference>
<feature type="compositionally biased region" description="Polar residues" evidence="10">
    <location>
        <begin position="2552"/>
        <end position="2568"/>
    </location>
</feature>
<proteinExistence type="predicted"/>
<feature type="compositionally biased region" description="Pro residues" evidence="10">
    <location>
        <begin position="2416"/>
        <end position="2425"/>
    </location>
</feature>
<dbReference type="SUPFAM" id="SSF46774">
    <property type="entry name" value="ARID-like"/>
    <property type="match status" value="1"/>
</dbReference>
<dbReference type="InParanoid" id="A0A482XCC6"/>
<dbReference type="Proteomes" id="UP000291343">
    <property type="component" value="Unassembled WGS sequence"/>
</dbReference>
<sequence>MQRWNSKREMMGDDPPYLTVGTEVSAKYKGAFCEAEVRKVVRSVKCKVAFKFGLGNATVTDDQIKGSLRAGSNVEVKHPEKKEFVEATITKIQDCSQYTVVFDDGDITTLRRTALCLKSGRHFAESETLDQLPLTHPEHFGNPVIGGRRGRRNRDESSDDEECSRRGGGGGGGASGGGKLSAQRRNEEKEADIGKVVCVEISDKKKQKDNWFPGLVVAPTAQDTVRIHVKEEYLVRSFKDGRYYTVPKKEASSFTREIGSKVDNNTLKTAVDKALMYLDKDELPPHWDRELLFGLDESSQSDSDADLDSDSSDNEPREEKDHFVAQLYKFMDDRGTPINKGPTISAKDVDLYKLFMVVQKLGGYNRVTNHNQWKTISHKLGFGQNASTVNLVKHAYKKFLHSFEDFYRKLGCTMLSHPRNNRARHRSSRSLIRDRDRATPKSKDKGGDKDSDEPKEATTVQDVTKKEEVVTKPVKEEEKPKEVPVVETPKRESRSKEVMMRSGKAVTKEDNKVEKKEAGAPQEVAAVATATVKKEETKVKEETKRGEEGGRSKERVKPVATTSSNEEPHKATNKVITGRRDTNKEKAKQEEKDTNAEKAKSEVRQAKVAGKEQLTKKRSLFEKVTGARKTARVTDDTKPPKAKRPSLGTLAAVRQKRSFKDRMKSIVRKFKLKGSTNPTTTTKPPSKTSPPIQQPQTPLIPPKPPVTKSQPNPPPPHPPPPLPKRQLPDENDDDDGDNANDATPEIVNGLDISHDDDNDDENTDKDDGIPRPRSTTPTIAQVTGLPTNQTSPIAHALSISSQSQTAPAPAPAALRPRSTDSGSLLDSGANHSKNVQLTRSKSKEDMPIRVKKEPISTDAKKTSSPQNLSSPNSSKEQSEADKRRGRKRKEDDKGSCEEVLDQLPSYKSVSVGDKLKVYYGPTHESKVTYEAKVLSTKEDSSETLYLVHYTGWNTRYDEWIKRSRIADNLSWSPGRVKRNRQPQQQSPRTGASGSTKRGRSSDTGSSNGRSTTPSLTSPTSRAKLPPSSRTYTRSKQSSRRISAHTDFSDSDTGDESDSESDSENNSPLQKRSDKMAAGSSDEKDEMEIRTKRRAALAFAHTLSFESKEDKRKTTAPSTSEDERDLEKCKEEGGERKPHEKRSMSRVSLEKETKEPNEEQGERRGRKLRSDRASRALSDSDDEKEEEKEKREGKRMSLERKKNDESKAKLEIKKEINEPEDGQSSRESSKISKSVQSDNSSKDDSDESLAKLKKKVECDEKDSGKSQTTDDNTNRSDRLRNRSDNKKRIEAKTADDSNKLDTKIQTIVEKVVKSTTVESDIKPEICVKDEPATDVLEGGESKKKTTTRYDRSRKEKVAEDESSQDMERNRRSRRVVMNKKDDSKASSSKDDSDDEVLQQPKGRDFDLMQIRSELKGIDKAVKMPLEVKSSEMEVKEIGSEVVVKKEPAEVKVKDEQESPKESMDLSADDIYEFKEPEPFEFEVRPKCSEEKGSKIQRRTFGRMCDEICKTPSPLKRKLIRSKPSPSPPENKKRFRRSLTKKDESPSEVVGASASKAPVEPEASGQAAEKKSVEKPSVSVKPPTEELKDVKNVVPPEVVEKEITSRVVGLESSAKTQTNDPSLQSNVVKSPITVADKLESVKLDKQLDKIKTVDEPVKMVTTEKKVEEKLAEIEEKKTASSMDIDDDDDDGENRLVIFEVDEQDKEKSNVSSSKEAPKVTTVELKKEEGMKKVEPSTKEVLLVSKKDLTTVEKKDEVTKKMEPTKVGVEEEKRDVTKKVVEDKRQEADKSEEEEDDEAINAAIRRVIQQTDEESNDFDSLPPPVKAVESKPPPTRTSQTASPILSYKKDNKRRKVTISKEFIEESDSDSDVEVKPIPKPTSSISTSLAQSMATITAPSNPVVQSAPVVVPVTVLKTTTLPVQACGSLKGNFTLSSLQGSKITTGLIKPLAGTTNPAGTKILLNLATSVHRPPLTAVTTTTHLPILTTIHKPPPLTLTNPLARPCLSVLTPTIRPTQSLDPNTSKQTLTVPILTAKPIITTSTNLPQTVSNFTLLSSDIKALPHLIPKPNFVTQSTSSSIKPTPILIATTDTNKLVEKKESVEVKVEDKCIRLVPVDESSLKTNKVASDVIKKEISTTMLTKEEIAATTVKDAVKEEIIDVAANVVQLKKNSAPEAAPSLAVIEQKISPEVIETAKEEVKAADKVVEKQKIVDEKPVKAEEEMKVKFEEIPKTNKREEEEEEEEQEEEMKLEIAVEEEVKSEDEEDEERKIMKEFDLAEEETMEADEDDGEVEDDDMDADEEEEDDEVEEREEEEECVQSLLCEETIPGSPAPPAQKGDKNDDEDDGDGEATKAPTAATKNAAELPFASAPGTSLHSSTTSTHSKPVVQQAALAPRVPPLPLPPPPPPPQPMAVLAPPTAQPDTPPTTPDSSLSPISNSPRGERSGSSPGLDNDSTKSQRDSSEIDLDYAETNKIDHFSEEDSVCAASVPGATFLKKPLGVASHQQPQLQHDVESSPSKKRRRSRKRSEDVCKRAKLARRSPRNPAGSDSDDTSENSLAGSSLDLTASRSPKPSKHNFYVQLDPELDGAQRIAVLQQKLQELRKTYMSLKTELACIDRRRKKLRRREREEKSMKQEVQCS</sequence>
<dbReference type="GO" id="GO:0005634">
    <property type="term" value="C:nucleus"/>
    <property type="evidence" value="ECO:0007669"/>
    <property type="project" value="TreeGrafter"/>
</dbReference>
<evidence type="ECO:0000256" key="5">
    <source>
        <dbReference type="ARBA" id="ARBA00023015"/>
    </source>
</evidence>
<dbReference type="EMBL" id="QKKF02013261">
    <property type="protein sequence ID" value="RZF43118.1"/>
    <property type="molecule type" value="Genomic_DNA"/>
</dbReference>
<evidence type="ECO:0000313" key="13">
    <source>
        <dbReference type="Proteomes" id="UP000291343"/>
    </source>
</evidence>
<feature type="compositionally biased region" description="Low complexity" evidence="10">
    <location>
        <begin position="675"/>
        <end position="697"/>
    </location>
</feature>
<feature type="compositionally biased region" description="Acidic residues" evidence="10">
    <location>
        <begin position="303"/>
        <end position="313"/>
    </location>
</feature>
<organism evidence="12 13">
    <name type="scientific">Laodelphax striatellus</name>
    <name type="common">Small brown planthopper</name>
    <name type="synonym">Delphax striatella</name>
    <dbReference type="NCBI Taxonomy" id="195883"/>
    <lineage>
        <taxon>Eukaryota</taxon>
        <taxon>Metazoa</taxon>
        <taxon>Ecdysozoa</taxon>
        <taxon>Arthropoda</taxon>
        <taxon>Hexapoda</taxon>
        <taxon>Insecta</taxon>
        <taxon>Pterygota</taxon>
        <taxon>Neoptera</taxon>
        <taxon>Paraneoptera</taxon>
        <taxon>Hemiptera</taxon>
        <taxon>Auchenorrhyncha</taxon>
        <taxon>Fulgoroidea</taxon>
        <taxon>Delphacidae</taxon>
        <taxon>Criomorphinae</taxon>
        <taxon>Laodelphax</taxon>
    </lineage>
</organism>
<feature type="compositionally biased region" description="Basic and acidic residues" evidence="10">
    <location>
        <begin position="1338"/>
        <end position="1368"/>
    </location>
</feature>
<feature type="compositionally biased region" description="Basic and acidic residues" evidence="10">
    <location>
        <begin position="1482"/>
        <end position="1492"/>
    </location>
</feature>
<feature type="region of interest" description="Disordered" evidence="10">
    <location>
        <begin position="2495"/>
        <end position="2576"/>
    </location>
</feature>
<reference evidence="12 13" key="1">
    <citation type="journal article" date="2017" name="Gigascience">
        <title>Genome sequence of the small brown planthopper, Laodelphax striatellus.</title>
        <authorList>
            <person name="Zhu J."/>
            <person name="Jiang F."/>
            <person name="Wang X."/>
            <person name="Yang P."/>
            <person name="Bao Y."/>
            <person name="Zhao W."/>
            <person name="Wang W."/>
            <person name="Lu H."/>
            <person name="Wang Q."/>
            <person name="Cui N."/>
            <person name="Li J."/>
            <person name="Chen X."/>
            <person name="Luo L."/>
            <person name="Yu J."/>
            <person name="Kang L."/>
            <person name="Cui F."/>
        </authorList>
    </citation>
    <scope>NUCLEOTIDE SEQUENCE [LARGE SCALE GENOMIC DNA]</scope>
    <source>
        <strain evidence="12">Lst14</strain>
    </source>
</reference>
<gene>
    <name evidence="12" type="ORF">LSTR_LSTR001296</name>
</gene>
<dbReference type="PANTHER" id="PTHR13964:SF27">
    <property type="entry name" value="HAT-TRICK, ISOFORM D"/>
    <property type="match status" value="1"/>
</dbReference>
<feature type="compositionally biased region" description="Basic and acidic residues" evidence="10">
    <location>
        <begin position="463"/>
        <end position="499"/>
    </location>
</feature>
<evidence type="ECO:0000256" key="7">
    <source>
        <dbReference type="ARBA" id="ARBA00023163"/>
    </source>
</evidence>
<keyword evidence="7" id="KW-0804">Transcription</keyword>
<keyword evidence="4" id="KW-0156">Chromatin regulator</keyword>
<dbReference type="InterPro" id="IPR000953">
    <property type="entry name" value="Chromo/chromo_shadow_dom"/>
</dbReference>
<feature type="compositionally biased region" description="Polar residues" evidence="10">
    <location>
        <begin position="819"/>
        <end position="839"/>
    </location>
</feature>
<dbReference type="InterPro" id="IPR051232">
    <property type="entry name" value="ARID/SWI1_ChromRemod"/>
</dbReference>
<feature type="compositionally biased region" description="Basic and acidic residues" evidence="10">
    <location>
        <begin position="1751"/>
        <end position="1786"/>
    </location>
</feature>
<feature type="compositionally biased region" description="Basic and acidic residues" evidence="10">
    <location>
        <begin position="1377"/>
        <end position="1389"/>
    </location>
</feature>
<dbReference type="Pfam" id="PF11717">
    <property type="entry name" value="Tudor-knot"/>
    <property type="match status" value="1"/>
</dbReference>
<feature type="compositionally biased region" description="Low complexity" evidence="10">
    <location>
        <begin position="1010"/>
        <end position="1020"/>
    </location>
</feature>
<dbReference type="PANTHER" id="PTHR13964">
    <property type="entry name" value="RBP-RELATED"/>
    <property type="match status" value="1"/>
</dbReference>
<feature type="region of interest" description="Disordered" evidence="10">
    <location>
        <begin position="298"/>
        <end position="319"/>
    </location>
</feature>
<dbReference type="STRING" id="195883.A0A482XCC6"/>
<keyword evidence="9" id="KW-0175">Coiled coil</keyword>
<keyword evidence="2" id="KW-0597">Phosphoprotein</keyword>
<dbReference type="SMART" id="SM00298">
    <property type="entry name" value="CHROMO"/>
    <property type="match status" value="1"/>
</dbReference>
<feature type="domain" description="ARID" evidence="11">
    <location>
        <begin position="317"/>
        <end position="408"/>
    </location>
</feature>
<dbReference type="SMART" id="SM00333">
    <property type="entry name" value="TUDOR"/>
    <property type="match status" value="1"/>
</dbReference>
<dbReference type="GO" id="GO:0005694">
    <property type="term" value="C:chromosome"/>
    <property type="evidence" value="ECO:0007669"/>
    <property type="project" value="UniProtKB-ARBA"/>
</dbReference>
<feature type="region of interest" description="Disordered" evidence="10">
    <location>
        <begin position="971"/>
        <end position="1406"/>
    </location>
</feature>
<keyword evidence="5" id="KW-0805">Transcription regulation</keyword>
<feature type="compositionally biased region" description="Pro residues" evidence="10">
    <location>
        <begin position="2393"/>
        <end position="2408"/>
    </location>
</feature>
<dbReference type="PROSITE" id="PS51011">
    <property type="entry name" value="ARID"/>
    <property type="match status" value="1"/>
</dbReference>
<feature type="region of interest" description="Disordered" evidence="10">
    <location>
        <begin position="128"/>
        <end position="187"/>
    </location>
</feature>
<dbReference type="GO" id="GO:0006357">
    <property type="term" value="P:regulation of transcription by RNA polymerase II"/>
    <property type="evidence" value="ECO:0007669"/>
    <property type="project" value="TreeGrafter"/>
</dbReference>
<keyword evidence="13" id="KW-1185">Reference proteome</keyword>
<feature type="compositionally biased region" description="Basic and acidic residues" evidence="10">
    <location>
        <begin position="876"/>
        <end position="896"/>
    </location>
</feature>
<feature type="compositionally biased region" description="Pro residues" evidence="10">
    <location>
        <begin position="698"/>
        <end position="723"/>
    </location>
</feature>
<protein>
    <recommendedName>
        <fullName evidence="11">ARID domain-containing protein</fullName>
    </recommendedName>
</protein>
<feature type="region of interest" description="Disordered" evidence="10">
    <location>
        <begin position="1482"/>
        <end position="1591"/>
    </location>
</feature>
<evidence type="ECO:0000256" key="3">
    <source>
        <dbReference type="ARBA" id="ARBA00022843"/>
    </source>
</evidence>
<dbReference type="OrthoDB" id="10068428at2759"/>
<feature type="compositionally biased region" description="Acidic residues" evidence="10">
    <location>
        <begin position="1787"/>
        <end position="1796"/>
    </location>
</feature>
<dbReference type="CDD" id="cd16100">
    <property type="entry name" value="ARID"/>
    <property type="match status" value="1"/>
</dbReference>
<feature type="compositionally biased region" description="Polar residues" evidence="10">
    <location>
        <begin position="773"/>
        <end position="805"/>
    </location>
</feature>
<feature type="coiled-coil region" evidence="9">
    <location>
        <begin position="2589"/>
        <end position="2623"/>
    </location>
</feature>
<feature type="compositionally biased region" description="Basic residues" evidence="10">
    <location>
        <begin position="419"/>
        <end position="428"/>
    </location>
</feature>
<feature type="compositionally biased region" description="Acidic residues" evidence="10">
    <location>
        <begin position="2235"/>
        <end position="2244"/>
    </location>
</feature>
<keyword evidence="1" id="KW-1017">Isopeptide bond</keyword>
<feature type="compositionally biased region" description="Polar residues" evidence="10">
    <location>
        <begin position="981"/>
        <end position="1009"/>
    </location>
</feature>
<dbReference type="CDD" id="cd20389">
    <property type="entry name" value="Tudor_ARID4_rpt1"/>
    <property type="match status" value="1"/>
</dbReference>
<feature type="compositionally biased region" description="Basic and acidic residues" evidence="10">
    <location>
        <begin position="1447"/>
        <end position="1462"/>
    </location>
</feature>
<evidence type="ECO:0000259" key="11">
    <source>
        <dbReference type="PROSITE" id="PS51011"/>
    </source>
</evidence>
<dbReference type="Pfam" id="PF01388">
    <property type="entry name" value="ARID"/>
    <property type="match status" value="1"/>
</dbReference>
<feature type="compositionally biased region" description="Basic and acidic residues" evidence="10">
    <location>
        <begin position="506"/>
        <end position="518"/>
    </location>
</feature>
<feature type="region of interest" description="Disordered" evidence="10">
    <location>
        <begin position="418"/>
        <end position="899"/>
    </location>
</feature>
<dbReference type="SMART" id="SM01014">
    <property type="entry name" value="ARID"/>
    <property type="match status" value="1"/>
</dbReference>
<feature type="compositionally biased region" description="Basic and acidic residues" evidence="10">
    <location>
        <begin position="532"/>
        <end position="557"/>
    </location>
</feature>
<feature type="compositionally biased region" description="Basic and acidic residues" evidence="10">
    <location>
        <begin position="578"/>
        <end position="621"/>
    </location>
</feature>
<dbReference type="SMR" id="A0A482XCC6"/>
<feature type="region of interest" description="Disordered" evidence="10">
    <location>
        <begin position="1751"/>
        <end position="1840"/>
    </location>
</feature>
<feature type="region of interest" description="Disordered" evidence="10">
    <location>
        <begin position="2228"/>
        <end position="2466"/>
    </location>
</feature>
<dbReference type="SMART" id="SM00501">
    <property type="entry name" value="BRIGHT"/>
    <property type="match status" value="1"/>
</dbReference>
<dbReference type="Gene3D" id="2.30.30.140">
    <property type="match status" value="3"/>
</dbReference>
<dbReference type="Pfam" id="PF08169">
    <property type="entry name" value="RBB1NT"/>
    <property type="match status" value="1"/>
</dbReference>
<dbReference type="InterPro" id="IPR025995">
    <property type="entry name" value="Tudor-knot"/>
</dbReference>
<dbReference type="InterPro" id="IPR001606">
    <property type="entry name" value="ARID_dom"/>
</dbReference>
<keyword evidence="3" id="KW-0832">Ubl conjugation</keyword>
<feature type="compositionally biased region" description="Basic and acidic residues" evidence="10">
    <location>
        <begin position="1318"/>
        <end position="1330"/>
    </location>
</feature>
<dbReference type="Gene3D" id="1.10.150.60">
    <property type="entry name" value="ARID DNA-binding domain"/>
    <property type="match status" value="1"/>
</dbReference>
<evidence type="ECO:0000256" key="1">
    <source>
        <dbReference type="ARBA" id="ARBA00022499"/>
    </source>
</evidence>
<evidence type="ECO:0000256" key="8">
    <source>
        <dbReference type="ARBA" id="ARBA00023242"/>
    </source>
</evidence>
<dbReference type="InterPro" id="IPR036431">
    <property type="entry name" value="ARID_dom_sf"/>
</dbReference>
<keyword evidence="6" id="KW-0238">DNA-binding</keyword>
<feature type="region of interest" description="Disordered" evidence="10">
    <location>
        <begin position="1697"/>
        <end position="1716"/>
    </location>
</feature>
<feature type="compositionally biased region" description="Basic and acidic residues" evidence="10">
    <location>
        <begin position="1254"/>
        <end position="1263"/>
    </location>
</feature>
<comment type="caution">
    <text evidence="12">The sequence shown here is derived from an EMBL/GenBank/DDBJ whole genome shotgun (WGS) entry which is preliminary data.</text>
</comment>
<feature type="region of interest" description="Disordered" evidence="10">
    <location>
        <begin position="1447"/>
        <end position="1468"/>
    </location>
</feature>
<feature type="compositionally biased region" description="Low complexity" evidence="10">
    <location>
        <begin position="863"/>
        <end position="874"/>
    </location>
</feature>
<feature type="compositionally biased region" description="Low complexity" evidence="10">
    <location>
        <begin position="2426"/>
        <end position="2447"/>
    </location>
</feature>
<feature type="compositionally biased region" description="Basic and acidic residues" evidence="10">
    <location>
        <begin position="841"/>
        <end position="861"/>
    </location>
</feature>
<feature type="compositionally biased region" description="Acidic residues" evidence="10">
    <location>
        <begin position="729"/>
        <end position="738"/>
    </location>
</feature>
<feature type="compositionally biased region" description="Acidic residues" evidence="10">
    <location>
        <begin position="754"/>
        <end position="764"/>
    </location>
</feature>
<feature type="compositionally biased region" description="Basic and acidic residues" evidence="10">
    <location>
        <begin position="1124"/>
        <end position="1173"/>
    </location>
</feature>
<feature type="compositionally biased region" description="Gly residues" evidence="10">
    <location>
        <begin position="166"/>
        <end position="179"/>
    </location>
</feature>
<feature type="compositionally biased region" description="Acidic residues" evidence="10">
    <location>
        <begin position="2274"/>
        <end position="2314"/>
    </location>
</feature>
<feature type="compositionally biased region" description="Basic and acidic residues" evidence="10">
    <location>
        <begin position="431"/>
        <end position="456"/>
    </location>
</feature>
<evidence type="ECO:0000256" key="6">
    <source>
        <dbReference type="ARBA" id="ARBA00023125"/>
    </source>
</evidence>
<feature type="compositionally biased region" description="Acidic residues" evidence="10">
    <location>
        <begin position="2251"/>
        <end position="2264"/>
    </location>
</feature>
<dbReference type="SUPFAM" id="SSF63748">
    <property type="entry name" value="Tudor/PWWP/MBT"/>
    <property type="match status" value="1"/>
</dbReference>
<dbReference type="SUPFAM" id="SSF54160">
    <property type="entry name" value="Chromo domain-like"/>
    <property type="match status" value="1"/>
</dbReference>
<evidence type="ECO:0000313" key="12">
    <source>
        <dbReference type="EMBL" id="RZF43118.1"/>
    </source>
</evidence>
<feature type="compositionally biased region" description="Acidic residues" evidence="10">
    <location>
        <begin position="1048"/>
        <end position="1062"/>
    </location>
</feature>
<dbReference type="InterPro" id="IPR002999">
    <property type="entry name" value="Tudor"/>
</dbReference>
<feature type="compositionally biased region" description="Low complexity" evidence="10">
    <location>
        <begin position="2370"/>
        <end position="2392"/>
    </location>
</feature>
<feature type="compositionally biased region" description="Low complexity" evidence="10">
    <location>
        <begin position="2349"/>
        <end position="2360"/>
    </location>
</feature>
<evidence type="ECO:0000256" key="10">
    <source>
        <dbReference type="SAM" id="MobiDB-lite"/>
    </source>
</evidence>
<feature type="compositionally biased region" description="Basic and acidic residues" evidence="10">
    <location>
        <begin position="1271"/>
        <end position="1301"/>
    </location>
</feature>
<dbReference type="CDD" id="cd20390">
    <property type="entry name" value="Tudor_ARID4_rpt2"/>
    <property type="match status" value="1"/>
</dbReference>
<keyword evidence="8" id="KW-0539">Nucleus</keyword>
<feature type="compositionally biased region" description="Basic and acidic residues" evidence="10">
    <location>
        <begin position="2451"/>
        <end position="2460"/>
    </location>
</feature>
<evidence type="ECO:0000256" key="2">
    <source>
        <dbReference type="ARBA" id="ARBA00022553"/>
    </source>
</evidence>
<dbReference type="InterPro" id="IPR012603">
    <property type="entry name" value="ARID4A/B_PWWP"/>
</dbReference>
<feature type="compositionally biased region" description="Basic and acidic residues" evidence="10">
    <location>
        <begin position="1186"/>
        <end position="1229"/>
    </location>
</feature>
<dbReference type="InterPro" id="IPR016197">
    <property type="entry name" value="Chromo-like_dom_sf"/>
</dbReference>
<dbReference type="GO" id="GO:0000976">
    <property type="term" value="F:transcription cis-regulatory region binding"/>
    <property type="evidence" value="ECO:0007669"/>
    <property type="project" value="TreeGrafter"/>
</dbReference>
<evidence type="ECO:0000256" key="4">
    <source>
        <dbReference type="ARBA" id="ARBA00022853"/>
    </source>
</evidence>
<feature type="compositionally biased region" description="Pro residues" evidence="10">
    <location>
        <begin position="1818"/>
        <end position="1832"/>
    </location>
</feature>